<dbReference type="InterPro" id="IPR014721">
    <property type="entry name" value="Ribsml_uS5_D2-typ_fold_subgr"/>
</dbReference>
<evidence type="ECO:0000256" key="1">
    <source>
        <dbReference type="ARBA" id="ARBA00004229"/>
    </source>
</evidence>
<protein>
    <recommendedName>
        <fullName evidence="3">phosphomevalonate kinase</fullName>
        <ecNumber evidence="3">2.7.4.2</ecNumber>
    </recommendedName>
</protein>
<gene>
    <name evidence="9" type="ORF">ACHAWU_006358</name>
</gene>
<keyword evidence="6" id="KW-0418">Kinase</keyword>
<evidence type="ECO:0000256" key="8">
    <source>
        <dbReference type="SAM" id="MobiDB-lite"/>
    </source>
</evidence>
<dbReference type="PANTHER" id="PTHR31814">
    <property type="match status" value="1"/>
</dbReference>
<dbReference type="GO" id="GO:0009507">
    <property type="term" value="C:chloroplast"/>
    <property type="evidence" value="ECO:0007669"/>
    <property type="project" value="UniProtKB-SubCell"/>
</dbReference>
<feature type="compositionally biased region" description="Acidic residues" evidence="8">
    <location>
        <begin position="44"/>
        <end position="76"/>
    </location>
</feature>
<evidence type="ECO:0000256" key="6">
    <source>
        <dbReference type="ARBA" id="ARBA00022777"/>
    </source>
</evidence>
<organism evidence="9 10">
    <name type="scientific">Discostella pseudostelligera</name>
    <dbReference type="NCBI Taxonomy" id="259834"/>
    <lineage>
        <taxon>Eukaryota</taxon>
        <taxon>Sar</taxon>
        <taxon>Stramenopiles</taxon>
        <taxon>Ochrophyta</taxon>
        <taxon>Bacillariophyta</taxon>
        <taxon>Coscinodiscophyceae</taxon>
        <taxon>Thalassiosirophycidae</taxon>
        <taxon>Stephanodiscales</taxon>
        <taxon>Stephanodiscaceae</taxon>
        <taxon>Discostella</taxon>
    </lineage>
</organism>
<comment type="subcellular location">
    <subcellularLocation>
        <location evidence="1">Plastid</location>
        <location evidence="1">Chloroplast</location>
    </subcellularLocation>
</comment>
<comment type="pathway">
    <text evidence="2">Isoprenoid biosynthesis; isopentenyl diphosphate biosynthesis via mevalonate pathway; isopentenyl diphosphate from (R)-mevalonate: step 2/3.</text>
</comment>
<dbReference type="Proteomes" id="UP001530293">
    <property type="component" value="Unassembled WGS sequence"/>
</dbReference>
<evidence type="ECO:0000313" key="10">
    <source>
        <dbReference type="Proteomes" id="UP001530293"/>
    </source>
</evidence>
<dbReference type="InterPro" id="IPR035102">
    <property type="entry name" value="Phosphomevalonate_kinase"/>
</dbReference>
<proteinExistence type="predicted"/>
<evidence type="ECO:0000256" key="2">
    <source>
        <dbReference type="ARBA" id="ARBA00005017"/>
    </source>
</evidence>
<dbReference type="PANTHER" id="PTHR31814:SF2">
    <property type="entry name" value="PHOSPHOMEVALONATE KINASE"/>
    <property type="match status" value="1"/>
</dbReference>
<feature type="compositionally biased region" description="Acidic residues" evidence="8">
    <location>
        <begin position="19"/>
        <end position="29"/>
    </location>
</feature>
<evidence type="ECO:0000256" key="7">
    <source>
        <dbReference type="ARBA" id="ARBA00022840"/>
    </source>
</evidence>
<dbReference type="GO" id="GO:0005524">
    <property type="term" value="F:ATP binding"/>
    <property type="evidence" value="ECO:0007669"/>
    <property type="project" value="UniProtKB-KW"/>
</dbReference>
<comment type="caution">
    <text evidence="9">The sequence shown here is derived from an EMBL/GenBank/DDBJ whole genome shotgun (WGS) entry which is preliminary data.</text>
</comment>
<reference evidence="9 10" key="1">
    <citation type="submission" date="2024-10" db="EMBL/GenBank/DDBJ databases">
        <title>Updated reference genomes for cyclostephanoid diatoms.</title>
        <authorList>
            <person name="Roberts W.R."/>
            <person name="Alverson A.J."/>
        </authorList>
    </citation>
    <scope>NUCLEOTIDE SEQUENCE [LARGE SCALE GENOMIC DNA]</scope>
    <source>
        <strain evidence="9 10">AJA232-27</strain>
    </source>
</reference>
<feature type="region of interest" description="Disordered" evidence="8">
    <location>
        <begin position="1"/>
        <end position="76"/>
    </location>
</feature>
<accession>A0ABD3N3X6</accession>
<dbReference type="AlphaFoldDB" id="A0ABD3N3X6"/>
<evidence type="ECO:0000256" key="3">
    <source>
        <dbReference type="ARBA" id="ARBA00012958"/>
    </source>
</evidence>
<dbReference type="InterPro" id="IPR020568">
    <property type="entry name" value="Ribosomal_Su5_D2-typ_SF"/>
</dbReference>
<dbReference type="EC" id="2.7.4.2" evidence="3"/>
<evidence type="ECO:0000256" key="4">
    <source>
        <dbReference type="ARBA" id="ARBA00022679"/>
    </source>
</evidence>
<keyword evidence="7" id="KW-0067">ATP-binding</keyword>
<sequence length="718" mass="78421">MWGRISNFAEQIDANFSVDDVDTNEDSDDFPASSNNSGGGERGDDADDDDDEQEESGDLLEDCEDGWGDDDDVDFVDEDDMEFNDTISPPMPLMENEVVRSTAPTPTFQKASEVVYDHDAQNYNNTNVTENNDVSPILPSDDMVTVSAPGKALIAGGYLVLEPNNPGLVLAAEGCRFHTTVLFRQVYSADGGMNVDYTDDSEDDGRHSIPLDVYSPQFDRVFSYHLSYSLQNAIEENDSDACIRLSPRKAAVPQEPNKFVERSLLLAFGYLHQSMGAESFHARLQQHQQQCQLNGEESALAMKLRADNDFYSQITRLRERGYELTPQNLAKLEPFLPCPKDAETGEVIVNKTGMGSSAALVTSIVGALLTFFGAISLPTTSTKENGNELSLGSKVATGGGEKENYGLKITHNLAQICHCHAQGKVGSGFDVSAAVYGSHIYTRFSDTLIDGFLESVALSSKADGGGLQLSSKLSMQLAKLVNDVEWDCTMRPISLPPGLELLMADVCGGSESPSMARNILEWKKKKRKVGFLDDYYWKDLKRCNKKVISLLSEQFTAQTFLDGLRRDGAMIISTRTAEQWKKPMPSSWHLFDGSSWDVALKLVDLRMALLECRQNLKGMGVAAGVPVEPDVQSTIADATMKLPGVVAAGVPGAGGYDALFVIYVKGPETCDGQSDHVRDAIGNLWRDMSNESDDRVVCPLSVRAAGIGNGLYSTNLEW</sequence>
<dbReference type="SUPFAM" id="SSF54211">
    <property type="entry name" value="Ribosomal protein S5 domain 2-like"/>
    <property type="match status" value="1"/>
</dbReference>
<dbReference type="GO" id="GO:0004631">
    <property type="term" value="F:phosphomevalonate kinase activity"/>
    <property type="evidence" value="ECO:0007669"/>
    <property type="project" value="UniProtKB-EC"/>
</dbReference>
<name>A0ABD3N3X6_9STRA</name>
<evidence type="ECO:0000313" key="9">
    <source>
        <dbReference type="EMBL" id="KAL3770799.1"/>
    </source>
</evidence>
<evidence type="ECO:0000256" key="5">
    <source>
        <dbReference type="ARBA" id="ARBA00022741"/>
    </source>
</evidence>
<keyword evidence="10" id="KW-1185">Reference proteome</keyword>
<dbReference type="EMBL" id="JALLBG020000035">
    <property type="protein sequence ID" value="KAL3770799.1"/>
    <property type="molecule type" value="Genomic_DNA"/>
</dbReference>
<keyword evidence="5" id="KW-0547">Nucleotide-binding</keyword>
<dbReference type="Gene3D" id="3.30.230.10">
    <property type="match status" value="1"/>
</dbReference>
<keyword evidence="4" id="KW-0808">Transferase</keyword>